<accession>A0A517QVB6</accession>
<evidence type="ECO:0000313" key="7">
    <source>
        <dbReference type="EMBL" id="QDT35576.1"/>
    </source>
</evidence>
<dbReference type="Gene3D" id="3.30.450.20">
    <property type="entry name" value="PAS domain"/>
    <property type="match status" value="1"/>
</dbReference>
<keyword evidence="4" id="KW-0804">Transcription</keyword>
<dbReference type="EMBL" id="CP036267">
    <property type="protein sequence ID" value="QDT35576.1"/>
    <property type="molecule type" value="Genomic_DNA"/>
</dbReference>
<keyword evidence="8" id="KW-1185">Reference proteome</keyword>
<organism evidence="7 8">
    <name type="scientific">Thalassoglobus polymorphus</name>
    <dbReference type="NCBI Taxonomy" id="2527994"/>
    <lineage>
        <taxon>Bacteria</taxon>
        <taxon>Pseudomonadati</taxon>
        <taxon>Planctomycetota</taxon>
        <taxon>Planctomycetia</taxon>
        <taxon>Planctomycetales</taxon>
        <taxon>Planctomycetaceae</taxon>
        <taxon>Thalassoglobus</taxon>
    </lineage>
</organism>
<feature type="domain" description="PAS" evidence="6">
    <location>
        <begin position="5"/>
        <end position="80"/>
    </location>
</feature>
<evidence type="ECO:0000256" key="1">
    <source>
        <dbReference type="ARBA" id="ARBA00022741"/>
    </source>
</evidence>
<proteinExistence type="predicted"/>
<evidence type="ECO:0000256" key="2">
    <source>
        <dbReference type="ARBA" id="ARBA00022840"/>
    </source>
</evidence>
<dbReference type="KEGG" id="tpol:Mal48_48540"/>
<evidence type="ECO:0000313" key="8">
    <source>
        <dbReference type="Proteomes" id="UP000315724"/>
    </source>
</evidence>
<dbReference type="PROSITE" id="PS50045">
    <property type="entry name" value="SIGMA54_INTERACT_4"/>
    <property type="match status" value="1"/>
</dbReference>
<protein>
    <submittedName>
        <fullName evidence="7">Arginine utilization regulatory protein RocR</fullName>
    </submittedName>
</protein>
<dbReference type="InterPro" id="IPR035965">
    <property type="entry name" value="PAS-like_dom_sf"/>
</dbReference>
<dbReference type="Pfam" id="PF02954">
    <property type="entry name" value="HTH_8"/>
    <property type="match status" value="1"/>
</dbReference>
<dbReference type="InterPro" id="IPR000014">
    <property type="entry name" value="PAS"/>
</dbReference>
<keyword evidence="3" id="KW-0805">Transcription regulation</keyword>
<dbReference type="InterPro" id="IPR002078">
    <property type="entry name" value="Sigma_54_int"/>
</dbReference>
<dbReference type="OrthoDB" id="213520at2"/>
<evidence type="ECO:0000256" key="3">
    <source>
        <dbReference type="ARBA" id="ARBA00023015"/>
    </source>
</evidence>
<dbReference type="AlphaFoldDB" id="A0A517QVB6"/>
<evidence type="ECO:0000256" key="4">
    <source>
        <dbReference type="ARBA" id="ARBA00023163"/>
    </source>
</evidence>
<dbReference type="InterPro" id="IPR009057">
    <property type="entry name" value="Homeodomain-like_sf"/>
</dbReference>
<dbReference type="Proteomes" id="UP000315724">
    <property type="component" value="Chromosome"/>
</dbReference>
<dbReference type="InterPro" id="IPR027417">
    <property type="entry name" value="P-loop_NTPase"/>
</dbReference>
<dbReference type="GO" id="GO:0005524">
    <property type="term" value="F:ATP binding"/>
    <property type="evidence" value="ECO:0007669"/>
    <property type="project" value="UniProtKB-KW"/>
</dbReference>
<dbReference type="SUPFAM" id="SSF55785">
    <property type="entry name" value="PYP-like sensor domain (PAS domain)"/>
    <property type="match status" value="1"/>
</dbReference>
<gene>
    <name evidence="7" type="primary">rocR</name>
    <name evidence="7" type="ORF">Mal48_48540</name>
</gene>
<dbReference type="PANTHER" id="PTHR32071">
    <property type="entry name" value="TRANSCRIPTIONAL REGULATORY PROTEIN"/>
    <property type="match status" value="1"/>
</dbReference>
<dbReference type="PROSITE" id="PS50112">
    <property type="entry name" value="PAS"/>
    <property type="match status" value="1"/>
</dbReference>
<dbReference type="CDD" id="cd00130">
    <property type="entry name" value="PAS"/>
    <property type="match status" value="1"/>
</dbReference>
<dbReference type="InterPro" id="IPR002197">
    <property type="entry name" value="HTH_Fis"/>
</dbReference>
<dbReference type="InterPro" id="IPR058031">
    <property type="entry name" value="AAA_lid_NorR"/>
</dbReference>
<dbReference type="Pfam" id="PF14532">
    <property type="entry name" value="Sigma54_activ_2"/>
    <property type="match status" value="1"/>
</dbReference>
<keyword evidence="1" id="KW-0547">Nucleotide-binding</keyword>
<dbReference type="GO" id="GO:0043565">
    <property type="term" value="F:sequence-specific DNA binding"/>
    <property type="evidence" value="ECO:0007669"/>
    <property type="project" value="InterPro"/>
</dbReference>
<dbReference type="Pfam" id="PF00989">
    <property type="entry name" value="PAS"/>
    <property type="match status" value="1"/>
</dbReference>
<dbReference type="Gene3D" id="3.40.50.300">
    <property type="entry name" value="P-loop containing nucleotide triphosphate hydrolases"/>
    <property type="match status" value="1"/>
</dbReference>
<keyword evidence="2" id="KW-0067">ATP-binding</keyword>
<evidence type="ECO:0000259" key="6">
    <source>
        <dbReference type="PROSITE" id="PS50112"/>
    </source>
</evidence>
<dbReference type="SUPFAM" id="SSF46689">
    <property type="entry name" value="Homeodomain-like"/>
    <property type="match status" value="1"/>
</dbReference>
<dbReference type="Gene3D" id="1.10.10.60">
    <property type="entry name" value="Homeodomain-like"/>
    <property type="match status" value="1"/>
</dbReference>
<dbReference type="GO" id="GO:0006355">
    <property type="term" value="P:regulation of DNA-templated transcription"/>
    <property type="evidence" value="ECO:0007669"/>
    <property type="project" value="InterPro"/>
</dbReference>
<dbReference type="PRINTS" id="PR01590">
    <property type="entry name" value="HTHFIS"/>
</dbReference>
<sequence>MAQRVRKGLATWLTGSSSPIFVLDHRRVVLVFNRGCELQTGWSAGDVIGKKCQLISRGNPELIETLTGTLSPPESVLQGESVVVPSVLHRKSGESQHVNIHFIPLVKEDSPTPSQILGLIQHRDYDGIELVPPSLLQRFELEEHLSELHRKYSSHSLIAVSAEMRRVAAQAQVARNCSLAVHLVGEEGVGKEHVARMIHYDSPMGEQRFLPVECGTLSHFELSRFLRRLFEQSETEFEGCTVYLKNVELLAADLQIELLDHLKSRDAIRWISSSAEKIENLDSEHFQRELICELTPLTLFIPPLRDRQADLPLLVTHLLQDSNRQREIQIEDVSEEVLQEFECYQWPGNIEELSKVLFQAQQACPEPIIEVEHLPVNFQAGRDAQSVRPRQVTQSLEEILEATEREIITQVLDSVQGNKSMAAEMLQVPRAKLYRRLAALGIESPNES</sequence>
<feature type="domain" description="Sigma-54 factor interaction" evidence="5">
    <location>
        <begin position="157"/>
        <end position="362"/>
    </location>
</feature>
<dbReference type="RefSeq" id="WP_145205364.1">
    <property type="nucleotide sequence ID" value="NZ_CP036267.1"/>
</dbReference>
<dbReference type="Pfam" id="PF25601">
    <property type="entry name" value="AAA_lid_14"/>
    <property type="match status" value="1"/>
</dbReference>
<name>A0A517QVB6_9PLAN</name>
<reference evidence="7 8" key="1">
    <citation type="submission" date="2019-02" db="EMBL/GenBank/DDBJ databases">
        <title>Deep-cultivation of Planctomycetes and their phenomic and genomic characterization uncovers novel biology.</title>
        <authorList>
            <person name="Wiegand S."/>
            <person name="Jogler M."/>
            <person name="Boedeker C."/>
            <person name="Pinto D."/>
            <person name="Vollmers J."/>
            <person name="Rivas-Marin E."/>
            <person name="Kohn T."/>
            <person name="Peeters S.H."/>
            <person name="Heuer A."/>
            <person name="Rast P."/>
            <person name="Oberbeckmann S."/>
            <person name="Bunk B."/>
            <person name="Jeske O."/>
            <person name="Meyerdierks A."/>
            <person name="Storesund J.E."/>
            <person name="Kallscheuer N."/>
            <person name="Luecker S."/>
            <person name="Lage O.M."/>
            <person name="Pohl T."/>
            <person name="Merkel B.J."/>
            <person name="Hornburger P."/>
            <person name="Mueller R.-W."/>
            <person name="Bruemmer F."/>
            <person name="Labrenz M."/>
            <person name="Spormann A.M."/>
            <person name="Op den Camp H."/>
            <person name="Overmann J."/>
            <person name="Amann R."/>
            <person name="Jetten M.S.M."/>
            <person name="Mascher T."/>
            <person name="Medema M.H."/>
            <person name="Devos D.P."/>
            <person name="Kaster A.-K."/>
            <person name="Ovreas L."/>
            <person name="Rohde M."/>
            <person name="Galperin M.Y."/>
            <person name="Jogler C."/>
        </authorList>
    </citation>
    <scope>NUCLEOTIDE SEQUENCE [LARGE SCALE GENOMIC DNA]</scope>
    <source>
        <strain evidence="7 8">Mal48</strain>
    </source>
</reference>
<dbReference type="InterPro" id="IPR013767">
    <property type="entry name" value="PAS_fold"/>
</dbReference>
<dbReference type="Gene3D" id="1.10.8.60">
    <property type="match status" value="1"/>
</dbReference>
<dbReference type="SUPFAM" id="SSF52540">
    <property type="entry name" value="P-loop containing nucleoside triphosphate hydrolases"/>
    <property type="match status" value="1"/>
</dbReference>
<evidence type="ECO:0000259" key="5">
    <source>
        <dbReference type="PROSITE" id="PS50045"/>
    </source>
</evidence>